<keyword evidence="2" id="KW-1133">Transmembrane helix</keyword>
<dbReference type="PATRIC" id="fig|29447.3.peg.2822"/>
<evidence type="ECO:0000256" key="1">
    <source>
        <dbReference type="ARBA" id="ARBA00005233"/>
    </source>
</evidence>
<protein>
    <submittedName>
        <fullName evidence="4">Putative fimbrial protein pilin</fullName>
    </submittedName>
</protein>
<dbReference type="SUPFAM" id="SSF54523">
    <property type="entry name" value="Pili subunits"/>
    <property type="match status" value="1"/>
</dbReference>
<reference evidence="4 5" key="1">
    <citation type="journal article" date="2009" name="BMC Genomics">
        <title>The complete genome sequence of Xanthomonas albilineans provides new insights into the reductive genome evolution of the xylem-limited Xanthomonadaceae.</title>
        <authorList>
            <person name="Pieretti I."/>
            <person name="Royer M."/>
            <person name="Barbe V."/>
            <person name="Carrere S."/>
            <person name="Koebnik R."/>
            <person name="Cociancich S."/>
            <person name="Couloux A."/>
            <person name="Darrasse A."/>
            <person name="Gouzy J."/>
            <person name="Jacques M.A."/>
            <person name="Lauber E."/>
            <person name="Manceau C."/>
            <person name="Mangenot S."/>
            <person name="Poussier S."/>
            <person name="Segurens B."/>
            <person name="Szurek B."/>
            <person name="Verdier V."/>
            <person name="Arlat M."/>
            <person name="Rott P."/>
        </authorList>
    </citation>
    <scope>NUCLEOTIDE SEQUENCE [LARGE SCALE GENOMIC DNA]</scope>
    <source>
        <strain evidence="5">GPE PC73 / CFBP 7063</strain>
    </source>
</reference>
<keyword evidence="2" id="KW-0812">Transmembrane</keyword>
<dbReference type="eggNOG" id="COG4969">
    <property type="taxonomic scope" value="Bacteria"/>
</dbReference>
<evidence type="ECO:0000259" key="3">
    <source>
        <dbReference type="Pfam" id="PF14237"/>
    </source>
</evidence>
<evidence type="ECO:0000313" key="4">
    <source>
        <dbReference type="EMBL" id="CBA17339.1"/>
    </source>
</evidence>
<evidence type="ECO:0000256" key="2">
    <source>
        <dbReference type="SAM" id="Phobius"/>
    </source>
</evidence>
<dbReference type="InterPro" id="IPR045584">
    <property type="entry name" value="Pilin-like"/>
</dbReference>
<dbReference type="Pfam" id="PF00114">
    <property type="entry name" value="Pilin"/>
    <property type="match status" value="1"/>
</dbReference>
<comment type="similarity">
    <text evidence="1">Belongs to the N-Me-Phe pilin family.</text>
</comment>
<dbReference type="GO" id="GO:0007155">
    <property type="term" value="P:cell adhesion"/>
    <property type="evidence" value="ECO:0007669"/>
    <property type="project" value="InterPro"/>
</dbReference>
<keyword evidence="2" id="KW-0472">Membrane</keyword>
<keyword evidence="5" id="KW-1185">Reference proteome</keyword>
<dbReference type="Proteomes" id="UP000001890">
    <property type="component" value="Chromosome"/>
</dbReference>
<dbReference type="InterPro" id="IPR025640">
    <property type="entry name" value="GYF_2"/>
</dbReference>
<organism evidence="4 5">
    <name type="scientific">Xanthomonas albilineans (strain GPE PC73 / CFBP 7063)</name>
    <dbReference type="NCBI Taxonomy" id="380358"/>
    <lineage>
        <taxon>Bacteria</taxon>
        <taxon>Pseudomonadati</taxon>
        <taxon>Pseudomonadota</taxon>
        <taxon>Gammaproteobacteria</taxon>
        <taxon>Lysobacterales</taxon>
        <taxon>Lysobacteraceae</taxon>
        <taxon>Xanthomonas</taxon>
    </lineage>
</organism>
<dbReference type="AlphaFoldDB" id="D2UG28"/>
<gene>
    <name evidence="4" type="ordered locus">XALc_2862</name>
</gene>
<dbReference type="GO" id="GO:0009289">
    <property type="term" value="C:pilus"/>
    <property type="evidence" value="ECO:0007669"/>
    <property type="project" value="InterPro"/>
</dbReference>
<dbReference type="KEGG" id="xal:XALC_2862"/>
<dbReference type="Pfam" id="PF14237">
    <property type="entry name" value="GYF_2"/>
    <property type="match status" value="1"/>
</dbReference>
<dbReference type="GeneID" id="57878170"/>
<dbReference type="Gene3D" id="3.30.700.10">
    <property type="entry name" value="Glycoprotein, Type 4 Pilin"/>
    <property type="match status" value="1"/>
</dbReference>
<dbReference type="EMBL" id="FP565176">
    <property type="protein sequence ID" value="CBA17339.1"/>
    <property type="molecule type" value="Genomic_DNA"/>
</dbReference>
<feature type="domain" description="GYF" evidence="3">
    <location>
        <begin position="10"/>
        <end position="58"/>
    </location>
</feature>
<evidence type="ECO:0000313" key="5">
    <source>
        <dbReference type="Proteomes" id="UP000001890"/>
    </source>
</evidence>
<feature type="transmembrane region" description="Helical" evidence="2">
    <location>
        <begin position="97"/>
        <end position="125"/>
    </location>
</feature>
<sequence>MHTEDPNTIWYYIDAAREPHGPLTAQTLRARLDEGLLTRDNLVWREGMIWWQPLHTVALQLELCLPATPPPLPLPDARTYTPTTNAPARHRGLPGCAIAAIFAVGTGIALIPVLGILAAIAIPLYQSYLARSQVTLALDSLAPLQTEIAEFAAQHQRCATNSDTGFGMPQHDASPFIGQVRIGRFDNGHCGLEATLRAPNRIRLDGKALWLDYDARTSTWHCRSNLNQRDLPAQCHGA</sequence>
<dbReference type="InterPro" id="IPR001082">
    <property type="entry name" value="Pilin"/>
</dbReference>
<name>D2UG28_XANAP</name>
<proteinExistence type="inferred from homology"/>
<dbReference type="OrthoDB" id="198456at2"/>
<dbReference type="RefSeq" id="WP_012917332.1">
    <property type="nucleotide sequence ID" value="NC_013722.1"/>
</dbReference>
<dbReference type="SUPFAM" id="SSF55277">
    <property type="entry name" value="GYF domain"/>
    <property type="match status" value="1"/>
</dbReference>
<dbReference type="InterPro" id="IPR035445">
    <property type="entry name" value="GYF-like_dom_sf"/>
</dbReference>
<accession>D2UG28</accession>
<dbReference type="STRING" id="380358.XALC_2862"/>